<name>A0A3L9DST9_9STRE</name>
<dbReference type="RefSeq" id="WP_121836050.1">
    <property type="nucleotide sequence ID" value="NZ_RCVM01000017.1"/>
</dbReference>
<dbReference type="EMBL" id="RCVM01000017">
    <property type="protein sequence ID" value="RLY02192.1"/>
    <property type="molecule type" value="Genomic_DNA"/>
</dbReference>
<dbReference type="AlphaFoldDB" id="A0A3L9DST9"/>
<evidence type="ECO:0000313" key="1">
    <source>
        <dbReference type="EMBL" id="RLY02192.1"/>
    </source>
</evidence>
<organism evidence="1 2">
    <name type="scientific">Streptococcus hillyeri</name>
    <dbReference type="NCBI Taxonomy" id="2282420"/>
    <lineage>
        <taxon>Bacteria</taxon>
        <taxon>Bacillati</taxon>
        <taxon>Bacillota</taxon>
        <taxon>Bacilli</taxon>
        <taxon>Lactobacillales</taxon>
        <taxon>Streptococcaceae</taxon>
        <taxon>Streptococcus</taxon>
    </lineage>
</organism>
<keyword evidence="2" id="KW-1185">Reference proteome</keyword>
<gene>
    <name evidence="1" type="ORF">EAF07_08040</name>
</gene>
<dbReference type="Proteomes" id="UP000279194">
    <property type="component" value="Unassembled WGS sequence"/>
</dbReference>
<sequence length="60" mass="7039">MDEITEFHCNLNKMFLDIEQAYENEKDPLARCELAKGYLEIGKYLVNIDFLISNKSLEKP</sequence>
<evidence type="ECO:0000313" key="2">
    <source>
        <dbReference type="Proteomes" id="UP000279194"/>
    </source>
</evidence>
<comment type="caution">
    <text evidence="1">The sequence shown here is derived from an EMBL/GenBank/DDBJ whole genome shotgun (WGS) entry which is preliminary data.</text>
</comment>
<protein>
    <submittedName>
        <fullName evidence="1">Uncharacterized protein</fullName>
    </submittedName>
</protein>
<proteinExistence type="predicted"/>
<accession>A0A3L9DST9</accession>
<reference evidence="1 2" key="1">
    <citation type="submission" date="2018-10" db="EMBL/GenBank/DDBJ databases">
        <title>Streptococcus hillyeri sp. nov., isolated from equine tracheal sample.</title>
        <authorList>
            <person name="Macfadyen A.C."/>
            <person name="Waller A."/>
            <person name="Paterson G.K."/>
        </authorList>
    </citation>
    <scope>NUCLEOTIDE SEQUENCE [LARGE SCALE GENOMIC DNA]</scope>
    <source>
        <strain evidence="1 2">28462</strain>
    </source>
</reference>